<evidence type="ECO:0000256" key="1">
    <source>
        <dbReference type="SAM" id="Phobius"/>
    </source>
</evidence>
<keyword evidence="3" id="KW-1185">Reference proteome</keyword>
<proteinExistence type="predicted"/>
<protein>
    <recommendedName>
        <fullName evidence="4">Integral membrane protein</fullName>
    </recommendedName>
</protein>
<feature type="transmembrane region" description="Helical" evidence="1">
    <location>
        <begin position="250"/>
        <end position="267"/>
    </location>
</feature>
<evidence type="ECO:0000313" key="3">
    <source>
        <dbReference type="Proteomes" id="UP001217918"/>
    </source>
</evidence>
<accession>A0AAD9M8J1</accession>
<keyword evidence="1" id="KW-0812">Transmembrane</keyword>
<dbReference type="InterPro" id="IPR026749">
    <property type="entry name" value="Tmem135"/>
</dbReference>
<keyword evidence="1" id="KW-1133">Transmembrane helix</keyword>
<dbReference type="EMBL" id="JAQQPM010000001">
    <property type="protein sequence ID" value="KAK2066435.1"/>
    <property type="molecule type" value="Genomic_DNA"/>
</dbReference>
<reference evidence="2" key="1">
    <citation type="journal article" date="2023" name="Mol. Plant Microbe Interact.">
        <title>Elucidating the Obligate Nature and Biological Capacity of an Invasive Fungal Corn Pathogen.</title>
        <authorList>
            <person name="MacCready J.S."/>
            <person name="Roggenkamp E.M."/>
            <person name="Gdanetz K."/>
            <person name="Chilvers M.I."/>
        </authorList>
    </citation>
    <scope>NUCLEOTIDE SEQUENCE</scope>
    <source>
        <strain evidence="2">PM02</strain>
    </source>
</reference>
<dbReference type="PANTHER" id="PTHR12459:SF15">
    <property type="entry name" value="TRANSMEMBRANE PROTEIN 135"/>
    <property type="match status" value="1"/>
</dbReference>
<sequence length="411" mass="45606">MRPWLRFPTFCAALIGGSTLLEVPLRLCLDRLTESLSEVVKRRLSRWSASFVAAWLSLLLLQSKQSAVFTETISEDPGANAGAPKLQIARYAGRTLDLSLFAATRALDVVVGELWSRWKARRLAARKWTRAEALVSRLTDSTMFAFSTGLIMWAWIYEPARLPRAYNKWIGSAAAVDERLLEALRRCRKGELVYGQDTGQAPLLGQMCADYGLPVVWGDPAVTVPYPCDVVHMGCGPSCEYHAVARFARSFRWAMVTYLPLNLLLVLRRPDWKGARRALLSAARSSAFLGALIALFYYGVCLARTRLGPHLVGKSRAARQQIDAGLCIGSGCFLCGWSILVETASRRKDMGLFVAPRALATLLPRRYALDKQWRETFVFACGTAMVVTSVRENKKRVRGVLGTILDSVLNG</sequence>
<keyword evidence="1" id="KW-0472">Membrane</keyword>
<dbReference type="AlphaFoldDB" id="A0AAD9M8J1"/>
<evidence type="ECO:0000313" key="2">
    <source>
        <dbReference type="EMBL" id="KAK2066435.1"/>
    </source>
</evidence>
<dbReference type="Proteomes" id="UP001217918">
    <property type="component" value="Unassembled WGS sequence"/>
</dbReference>
<feature type="transmembrane region" description="Helical" evidence="1">
    <location>
        <begin position="320"/>
        <end position="340"/>
    </location>
</feature>
<organism evidence="2 3">
    <name type="scientific">Phyllachora maydis</name>
    <dbReference type="NCBI Taxonomy" id="1825666"/>
    <lineage>
        <taxon>Eukaryota</taxon>
        <taxon>Fungi</taxon>
        <taxon>Dikarya</taxon>
        <taxon>Ascomycota</taxon>
        <taxon>Pezizomycotina</taxon>
        <taxon>Sordariomycetes</taxon>
        <taxon>Sordariomycetidae</taxon>
        <taxon>Phyllachorales</taxon>
        <taxon>Phyllachoraceae</taxon>
        <taxon>Phyllachora</taxon>
    </lineage>
</organism>
<feature type="transmembrane region" description="Helical" evidence="1">
    <location>
        <begin position="279"/>
        <end position="300"/>
    </location>
</feature>
<name>A0AAD9M8J1_9PEZI</name>
<comment type="caution">
    <text evidence="2">The sequence shown here is derived from an EMBL/GenBank/DDBJ whole genome shotgun (WGS) entry which is preliminary data.</text>
</comment>
<gene>
    <name evidence="2" type="ORF">P8C59_000259</name>
</gene>
<dbReference type="PANTHER" id="PTHR12459">
    <property type="entry name" value="TRANSMEMBRANE PROTEIN 135-RELATED"/>
    <property type="match status" value="1"/>
</dbReference>
<evidence type="ECO:0008006" key="4">
    <source>
        <dbReference type="Google" id="ProtNLM"/>
    </source>
</evidence>